<protein>
    <submittedName>
        <fullName evidence="1">1807_t:CDS:1</fullName>
    </submittedName>
</protein>
<proteinExistence type="predicted"/>
<gene>
    <name evidence="1" type="ORF">RPERSI_LOCUS20720</name>
</gene>
<dbReference type="EMBL" id="CAJVQC010059086">
    <property type="protein sequence ID" value="CAG8799427.1"/>
    <property type="molecule type" value="Genomic_DNA"/>
</dbReference>
<dbReference type="Proteomes" id="UP000789920">
    <property type="component" value="Unassembled WGS sequence"/>
</dbReference>
<feature type="non-terminal residue" evidence="1">
    <location>
        <position position="1"/>
    </location>
</feature>
<evidence type="ECO:0000313" key="1">
    <source>
        <dbReference type="EMBL" id="CAG8799427.1"/>
    </source>
</evidence>
<feature type="non-terminal residue" evidence="1">
    <location>
        <position position="95"/>
    </location>
</feature>
<comment type="caution">
    <text evidence="1">The sequence shown here is derived from an EMBL/GenBank/DDBJ whole genome shotgun (WGS) entry which is preliminary data.</text>
</comment>
<evidence type="ECO:0000313" key="2">
    <source>
        <dbReference type="Proteomes" id="UP000789920"/>
    </source>
</evidence>
<keyword evidence="2" id="KW-1185">Reference proteome</keyword>
<sequence>QNNKIQNKNSWLYTELDKKQYEELFYLLMDMNNKINKEFTNYLSAILDEFCVEKNQETNMINKIKQTCPNCNNKLPTIAKIIDKYKTINATEKST</sequence>
<accession>A0ACA9RLV1</accession>
<organism evidence="1 2">
    <name type="scientific">Racocetra persica</name>
    <dbReference type="NCBI Taxonomy" id="160502"/>
    <lineage>
        <taxon>Eukaryota</taxon>
        <taxon>Fungi</taxon>
        <taxon>Fungi incertae sedis</taxon>
        <taxon>Mucoromycota</taxon>
        <taxon>Glomeromycotina</taxon>
        <taxon>Glomeromycetes</taxon>
        <taxon>Diversisporales</taxon>
        <taxon>Gigasporaceae</taxon>
        <taxon>Racocetra</taxon>
    </lineage>
</organism>
<reference evidence="1" key="1">
    <citation type="submission" date="2021-06" db="EMBL/GenBank/DDBJ databases">
        <authorList>
            <person name="Kallberg Y."/>
            <person name="Tangrot J."/>
            <person name="Rosling A."/>
        </authorList>
    </citation>
    <scope>NUCLEOTIDE SEQUENCE</scope>
    <source>
        <strain evidence="1">MA461A</strain>
    </source>
</reference>
<name>A0ACA9RLV1_9GLOM</name>